<dbReference type="NCBIfam" id="TIGR00006">
    <property type="entry name" value="16S rRNA (cytosine(1402)-N(4))-methyltransferase RsmH"/>
    <property type="match status" value="1"/>
</dbReference>
<keyword evidence="4 6" id="KW-0808">Transferase</keyword>
<dbReference type="InterPro" id="IPR029063">
    <property type="entry name" value="SAM-dependent_MTases_sf"/>
</dbReference>
<feature type="binding site" evidence="6">
    <location>
        <position position="98"/>
    </location>
    <ligand>
        <name>S-adenosyl-L-methionine</name>
        <dbReference type="ChEBI" id="CHEBI:59789"/>
    </ligand>
</feature>
<dbReference type="PANTHER" id="PTHR11265">
    <property type="entry name" value="S-ADENOSYL-METHYLTRANSFERASE MRAW"/>
    <property type="match status" value="1"/>
</dbReference>
<dbReference type="HAMAP" id="MF_01007">
    <property type="entry name" value="16SrRNA_methyltr_H"/>
    <property type="match status" value="1"/>
</dbReference>
<reference evidence="8" key="1">
    <citation type="submission" date="2017-09" db="EMBL/GenBank/DDBJ databases">
        <title>Depth-based differentiation of microbial function through sediment-hosted aquifers and enrichment of novel symbionts in the deep terrestrial subsurface.</title>
        <authorList>
            <person name="Probst A.J."/>
            <person name="Ladd B."/>
            <person name="Jarett J.K."/>
            <person name="Geller-Mcgrath D.E."/>
            <person name="Sieber C.M.K."/>
            <person name="Emerson J.B."/>
            <person name="Anantharaman K."/>
            <person name="Thomas B.C."/>
            <person name="Malmstrom R."/>
            <person name="Stieglmeier M."/>
            <person name="Klingl A."/>
            <person name="Woyke T."/>
            <person name="Ryan C.M."/>
            <person name="Banfield J.F."/>
        </authorList>
    </citation>
    <scope>NUCLEOTIDE SEQUENCE [LARGE SCALE GENOMIC DNA]</scope>
</reference>
<dbReference type="Pfam" id="PF01795">
    <property type="entry name" value="Methyltransf_5"/>
    <property type="match status" value="1"/>
</dbReference>
<protein>
    <recommendedName>
        <fullName evidence="6">Ribosomal RNA small subunit methyltransferase H</fullName>
        <ecNumber evidence="6">2.1.1.199</ecNumber>
    </recommendedName>
    <alternativeName>
        <fullName evidence="6">16S rRNA m(4)C1402 methyltransferase</fullName>
    </alternativeName>
    <alternativeName>
        <fullName evidence="6">rRNA (cytosine-N(4)-)-methyltransferase RsmH</fullName>
    </alternativeName>
</protein>
<dbReference type="PIRSF" id="PIRSF004486">
    <property type="entry name" value="MraW"/>
    <property type="match status" value="1"/>
</dbReference>
<feature type="binding site" evidence="6">
    <location>
        <begin position="31"/>
        <end position="33"/>
    </location>
    <ligand>
        <name>S-adenosyl-L-methionine</name>
        <dbReference type="ChEBI" id="CHEBI:59789"/>
    </ligand>
</feature>
<name>A0A2M7B511_9BACT</name>
<keyword evidence="5 6" id="KW-0949">S-adenosyl-L-methionine</keyword>
<evidence type="ECO:0000256" key="3">
    <source>
        <dbReference type="ARBA" id="ARBA00022603"/>
    </source>
</evidence>
<dbReference type="AlphaFoldDB" id="A0A2M7B511"/>
<keyword evidence="6" id="KW-0963">Cytoplasm</keyword>
<gene>
    <name evidence="6" type="primary">rsmH</name>
    <name evidence="7" type="ORF">COS61_02690</name>
</gene>
<keyword evidence="3 6" id="KW-0489">Methyltransferase</keyword>
<evidence type="ECO:0000256" key="2">
    <source>
        <dbReference type="ARBA" id="ARBA00022552"/>
    </source>
</evidence>
<proteinExistence type="inferred from homology"/>
<sequence>MTHTPVLLKEAIEILNPQPGEFFIDGTIGGGGHAIEITKRIEPNGILLGIDWDKEAIQRFKVKGLRFKNLILVQGNYADLPEILEKHNLPKADGLLLDLGMSSEQLENSGRGFSFLRNEPLDMRYNHDNGATAAGVVNSFSEKDLAEIFWQYGGEKFSRLIAKKIIEERRNKRILTTFDLVEAVKKSTPRNYERGRIHPATRTFQALRIYVNDELGNLETLLQNLCQIIRGRAAIISFHSLEDRLVKNYFRQMAKEGMAEILTKKPIRPTNEEIQANPRSRSAKLRAIIFNYCL</sequence>
<feature type="binding site" evidence="6">
    <location>
        <position position="51"/>
    </location>
    <ligand>
        <name>S-adenosyl-L-methionine</name>
        <dbReference type="ChEBI" id="CHEBI:59789"/>
    </ligand>
</feature>
<dbReference type="PANTHER" id="PTHR11265:SF0">
    <property type="entry name" value="12S RRNA N4-METHYLCYTIDINE METHYLTRANSFERASE"/>
    <property type="match status" value="1"/>
</dbReference>
<comment type="subcellular location">
    <subcellularLocation>
        <location evidence="6">Cytoplasm</location>
    </subcellularLocation>
</comment>
<dbReference type="InterPro" id="IPR023397">
    <property type="entry name" value="SAM-dep_MeTrfase_MraW_recog"/>
</dbReference>
<comment type="caution">
    <text evidence="7">The sequence shown here is derived from an EMBL/GenBank/DDBJ whole genome shotgun (WGS) entry which is preliminary data.</text>
</comment>
<evidence type="ECO:0000256" key="1">
    <source>
        <dbReference type="ARBA" id="ARBA00010396"/>
    </source>
</evidence>
<dbReference type="EMBL" id="PEVJ01000065">
    <property type="protein sequence ID" value="PIU98218.1"/>
    <property type="molecule type" value="Genomic_DNA"/>
</dbReference>
<dbReference type="GO" id="GO:0071424">
    <property type="term" value="F:rRNA (cytosine-N4-)-methyltransferase activity"/>
    <property type="evidence" value="ECO:0007669"/>
    <property type="project" value="UniProtKB-UniRule"/>
</dbReference>
<evidence type="ECO:0000313" key="7">
    <source>
        <dbReference type="EMBL" id="PIU98218.1"/>
    </source>
</evidence>
<dbReference type="EC" id="2.1.1.199" evidence="6"/>
<dbReference type="SUPFAM" id="SSF53335">
    <property type="entry name" value="S-adenosyl-L-methionine-dependent methyltransferases"/>
    <property type="match status" value="1"/>
</dbReference>
<evidence type="ECO:0000313" key="8">
    <source>
        <dbReference type="Proteomes" id="UP000228949"/>
    </source>
</evidence>
<feature type="binding site" evidence="6">
    <location>
        <position position="77"/>
    </location>
    <ligand>
        <name>S-adenosyl-L-methionine</name>
        <dbReference type="ChEBI" id="CHEBI:59789"/>
    </ligand>
</feature>
<dbReference type="Gene3D" id="1.10.150.170">
    <property type="entry name" value="Putative methyltransferase TM0872, insert domain"/>
    <property type="match status" value="1"/>
</dbReference>
<evidence type="ECO:0000256" key="5">
    <source>
        <dbReference type="ARBA" id="ARBA00022691"/>
    </source>
</evidence>
<comment type="similarity">
    <text evidence="1 6">Belongs to the methyltransferase superfamily. RsmH family.</text>
</comment>
<dbReference type="Proteomes" id="UP000228949">
    <property type="component" value="Unassembled WGS sequence"/>
</dbReference>
<dbReference type="GO" id="GO:0005737">
    <property type="term" value="C:cytoplasm"/>
    <property type="evidence" value="ECO:0007669"/>
    <property type="project" value="UniProtKB-SubCell"/>
</dbReference>
<dbReference type="GO" id="GO:0070475">
    <property type="term" value="P:rRNA base methylation"/>
    <property type="evidence" value="ECO:0007669"/>
    <property type="project" value="UniProtKB-UniRule"/>
</dbReference>
<keyword evidence="2 6" id="KW-0698">rRNA processing</keyword>
<evidence type="ECO:0000256" key="4">
    <source>
        <dbReference type="ARBA" id="ARBA00022679"/>
    </source>
</evidence>
<feature type="binding site" evidence="6">
    <location>
        <position position="105"/>
    </location>
    <ligand>
        <name>S-adenosyl-L-methionine</name>
        <dbReference type="ChEBI" id="CHEBI:59789"/>
    </ligand>
</feature>
<dbReference type="InterPro" id="IPR002903">
    <property type="entry name" value="RsmH"/>
</dbReference>
<accession>A0A2M7B511</accession>
<dbReference type="SUPFAM" id="SSF81799">
    <property type="entry name" value="Putative methyltransferase TM0872, insert domain"/>
    <property type="match status" value="1"/>
</dbReference>
<comment type="function">
    <text evidence="6">Specifically methylates the N4 position of cytidine in position 1402 (C1402) of 16S rRNA.</text>
</comment>
<organism evidence="7 8">
    <name type="scientific">Candidatus Wolfebacteria bacterium CG03_land_8_20_14_0_80_40_12</name>
    <dbReference type="NCBI Taxonomy" id="1975069"/>
    <lineage>
        <taxon>Bacteria</taxon>
        <taxon>Candidatus Wolfeibacteriota</taxon>
    </lineage>
</organism>
<evidence type="ECO:0000256" key="6">
    <source>
        <dbReference type="HAMAP-Rule" id="MF_01007"/>
    </source>
</evidence>
<comment type="catalytic activity">
    <reaction evidence="6">
        <text>cytidine(1402) in 16S rRNA + S-adenosyl-L-methionine = N(4)-methylcytidine(1402) in 16S rRNA + S-adenosyl-L-homocysteine + H(+)</text>
        <dbReference type="Rhea" id="RHEA:42928"/>
        <dbReference type="Rhea" id="RHEA-COMP:10286"/>
        <dbReference type="Rhea" id="RHEA-COMP:10287"/>
        <dbReference type="ChEBI" id="CHEBI:15378"/>
        <dbReference type="ChEBI" id="CHEBI:57856"/>
        <dbReference type="ChEBI" id="CHEBI:59789"/>
        <dbReference type="ChEBI" id="CHEBI:74506"/>
        <dbReference type="ChEBI" id="CHEBI:82748"/>
        <dbReference type="EC" id="2.1.1.199"/>
    </reaction>
</comment>
<dbReference type="Gene3D" id="3.40.50.150">
    <property type="entry name" value="Vaccinia Virus protein VP39"/>
    <property type="match status" value="1"/>
</dbReference>